<dbReference type="Pfam" id="PF00126">
    <property type="entry name" value="HTH_1"/>
    <property type="match status" value="1"/>
</dbReference>
<sequence>MLPIMFNALYFRTFISLVETGSFTQTARLLDMTQPGVSQHVRKLEDYFSLPLLVRMGKRFELTEAGRQVYDYALRLFSEHEQFRHSLEQDLLEGGECRIASIEVLGVLLYPFALGFMKNHPRLRLHLRFADNQEAIQEVLNRKVDLALVSEMQRHSDLKYVEYLQEPLIVVVPAEYQGNNLQELLGLGFINHQQGQQQAGELLKANFPEEYRGSRQLIQRSYVNRVHLALDAVARGLGFSVVPRSVWEASTWQQQIREWRLPIETCWPIYQVSLKEKKLPERYLQLLDDYLSWRQGTDIR</sequence>
<evidence type="ECO:0000313" key="6">
    <source>
        <dbReference type="EMBL" id="GLR64187.1"/>
    </source>
</evidence>
<dbReference type="InterPro" id="IPR036388">
    <property type="entry name" value="WH-like_DNA-bd_sf"/>
</dbReference>
<feature type="domain" description="HTH lysR-type" evidence="5">
    <location>
        <begin position="11"/>
        <end position="63"/>
    </location>
</feature>
<comment type="caution">
    <text evidence="6">The sequence shown here is derived from an EMBL/GenBank/DDBJ whole genome shotgun (WGS) entry which is preliminary data.</text>
</comment>
<evidence type="ECO:0000256" key="4">
    <source>
        <dbReference type="ARBA" id="ARBA00023163"/>
    </source>
</evidence>
<reference evidence="7" key="1">
    <citation type="journal article" date="2019" name="Int. J. Syst. Evol. Microbiol.">
        <title>The Global Catalogue of Microorganisms (GCM) 10K type strain sequencing project: providing services to taxonomists for standard genome sequencing and annotation.</title>
        <authorList>
            <consortium name="The Broad Institute Genomics Platform"/>
            <consortium name="The Broad Institute Genome Sequencing Center for Infectious Disease"/>
            <person name="Wu L."/>
            <person name="Ma J."/>
        </authorList>
    </citation>
    <scope>NUCLEOTIDE SEQUENCE [LARGE SCALE GENOMIC DNA]</scope>
    <source>
        <strain evidence="7">NBRC 100033</strain>
    </source>
</reference>
<dbReference type="SUPFAM" id="SSF53850">
    <property type="entry name" value="Periplasmic binding protein-like II"/>
    <property type="match status" value="1"/>
</dbReference>
<dbReference type="SUPFAM" id="SSF46785">
    <property type="entry name" value="Winged helix' DNA-binding domain"/>
    <property type="match status" value="1"/>
</dbReference>
<gene>
    <name evidence="6" type="ORF">GCM10007878_16250</name>
</gene>
<dbReference type="Gene3D" id="1.10.10.10">
    <property type="entry name" value="Winged helix-like DNA-binding domain superfamily/Winged helix DNA-binding domain"/>
    <property type="match status" value="1"/>
</dbReference>
<dbReference type="InterPro" id="IPR005119">
    <property type="entry name" value="LysR_subst-bd"/>
</dbReference>
<evidence type="ECO:0000256" key="1">
    <source>
        <dbReference type="ARBA" id="ARBA00009437"/>
    </source>
</evidence>
<dbReference type="PANTHER" id="PTHR30126:SF99">
    <property type="entry name" value="TRANSCRIPTIONAL REGULATOR LYSR FAMILY"/>
    <property type="match status" value="1"/>
</dbReference>
<dbReference type="InterPro" id="IPR036390">
    <property type="entry name" value="WH_DNA-bd_sf"/>
</dbReference>
<dbReference type="Pfam" id="PF03466">
    <property type="entry name" value="LysR_substrate"/>
    <property type="match status" value="1"/>
</dbReference>
<organism evidence="6 7">
    <name type="scientific">Marinospirillum insulare</name>
    <dbReference type="NCBI Taxonomy" id="217169"/>
    <lineage>
        <taxon>Bacteria</taxon>
        <taxon>Pseudomonadati</taxon>
        <taxon>Pseudomonadota</taxon>
        <taxon>Gammaproteobacteria</taxon>
        <taxon>Oceanospirillales</taxon>
        <taxon>Oceanospirillaceae</taxon>
        <taxon>Marinospirillum</taxon>
    </lineage>
</organism>
<dbReference type="Gene3D" id="3.40.190.10">
    <property type="entry name" value="Periplasmic binding protein-like II"/>
    <property type="match status" value="2"/>
</dbReference>
<name>A0ABQ5ZXL0_9GAMM</name>
<proteinExistence type="inferred from homology"/>
<accession>A0ABQ5ZXL0</accession>
<dbReference type="PROSITE" id="PS50931">
    <property type="entry name" value="HTH_LYSR"/>
    <property type="match status" value="1"/>
</dbReference>
<dbReference type="PANTHER" id="PTHR30126">
    <property type="entry name" value="HTH-TYPE TRANSCRIPTIONAL REGULATOR"/>
    <property type="match status" value="1"/>
</dbReference>
<dbReference type="PRINTS" id="PR00039">
    <property type="entry name" value="HTHLYSR"/>
</dbReference>
<protein>
    <submittedName>
        <fullName evidence="6">LysR family transcriptional regulator</fullName>
    </submittedName>
</protein>
<dbReference type="InterPro" id="IPR000847">
    <property type="entry name" value="LysR_HTH_N"/>
</dbReference>
<dbReference type="CDD" id="cd05466">
    <property type="entry name" value="PBP2_LTTR_substrate"/>
    <property type="match status" value="1"/>
</dbReference>
<keyword evidence="4" id="KW-0804">Transcription</keyword>
<keyword evidence="7" id="KW-1185">Reference proteome</keyword>
<dbReference type="EMBL" id="BSOR01000028">
    <property type="protein sequence ID" value="GLR64187.1"/>
    <property type="molecule type" value="Genomic_DNA"/>
</dbReference>
<comment type="similarity">
    <text evidence="1">Belongs to the LysR transcriptional regulatory family.</text>
</comment>
<evidence type="ECO:0000256" key="3">
    <source>
        <dbReference type="ARBA" id="ARBA00023125"/>
    </source>
</evidence>
<keyword evidence="2" id="KW-0805">Transcription regulation</keyword>
<keyword evidence="3" id="KW-0238">DNA-binding</keyword>
<evidence type="ECO:0000259" key="5">
    <source>
        <dbReference type="PROSITE" id="PS50931"/>
    </source>
</evidence>
<dbReference type="Proteomes" id="UP001156682">
    <property type="component" value="Unassembled WGS sequence"/>
</dbReference>
<evidence type="ECO:0000313" key="7">
    <source>
        <dbReference type="Proteomes" id="UP001156682"/>
    </source>
</evidence>
<evidence type="ECO:0000256" key="2">
    <source>
        <dbReference type="ARBA" id="ARBA00023015"/>
    </source>
</evidence>